<dbReference type="GO" id="GO:0016616">
    <property type="term" value="F:oxidoreductase activity, acting on the CH-OH group of donors, NAD or NADP as acceptor"/>
    <property type="evidence" value="ECO:0007669"/>
    <property type="project" value="TreeGrafter"/>
</dbReference>
<name>A0A7C8JQ70_ORBOL</name>
<evidence type="ECO:0000313" key="6">
    <source>
        <dbReference type="Proteomes" id="UP000475325"/>
    </source>
</evidence>
<dbReference type="InterPro" id="IPR036291">
    <property type="entry name" value="NAD(P)-bd_dom_sf"/>
</dbReference>
<evidence type="ECO:0000313" key="7">
    <source>
        <dbReference type="Proteomes" id="UP000480548"/>
    </source>
</evidence>
<dbReference type="SUPFAM" id="SSF51735">
    <property type="entry name" value="NAD(P)-binding Rossmann-fold domains"/>
    <property type="match status" value="1"/>
</dbReference>
<dbReference type="Proteomes" id="UP000475325">
    <property type="component" value="Unassembled WGS sequence"/>
</dbReference>
<accession>A0A7C8JQ70</accession>
<gene>
    <name evidence="4" type="ORF">TWF102_010968</name>
    <name evidence="5" type="ORF">TWF703_004053</name>
</gene>
<dbReference type="EMBL" id="WIQW01000081">
    <property type="protein sequence ID" value="KAF3086784.1"/>
    <property type="molecule type" value="Genomic_DNA"/>
</dbReference>
<evidence type="ECO:0000313" key="5">
    <source>
        <dbReference type="EMBL" id="KAF3139113.1"/>
    </source>
</evidence>
<proteinExistence type="inferred from homology"/>
<sequence length="359" mass="39572">MDSEYARPPPNPDVYQTAEVDPKAVWDEASVKNKTFLITGGASGIGAGVVKRLAELGGAVIIGDLQEVQSFVEEVRKSTGNPNIHSIQCDVTDYKSQCNLFRKALELSPNKAIDSVFANAGVGEIGKSWAPRPFGQLLPYPYFHAVPRTKMSRTVPGQPEDPPEPTMTTMNVNITGVIYTAYLALQYFRAHPNLAKDAFPTASHDRSLVLIGSIASLYPLTSGPFYNASKHAVLGLFRSLRQTALPDRIRVNLLCPYWIETPIIPFGAKLLLSGTDYAKMEDVVDIATRCMGDYSVAGHIFLVFPRNVGGVQEIFNDEPKDLDCFNRNAVRALNRVSAMQGWVEWGRNVLYAALGWYRS</sequence>
<dbReference type="Pfam" id="PF00106">
    <property type="entry name" value="adh_short"/>
    <property type="match status" value="2"/>
</dbReference>
<dbReference type="PROSITE" id="PS00061">
    <property type="entry name" value="ADH_SHORT"/>
    <property type="match status" value="1"/>
</dbReference>
<dbReference type="GO" id="GO:0005737">
    <property type="term" value="C:cytoplasm"/>
    <property type="evidence" value="ECO:0007669"/>
    <property type="project" value="TreeGrafter"/>
</dbReference>
<keyword evidence="3" id="KW-0560">Oxidoreductase</keyword>
<dbReference type="PANTHER" id="PTHR44229">
    <property type="entry name" value="15-HYDROXYPROSTAGLANDIN DEHYDROGENASE [NAD(+)]"/>
    <property type="match status" value="1"/>
</dbReference>
<evidence type="ECO:0000256" key="1">
    <source>
        <dbReference type="ARBA" id="ARBA00006484"/>
    </source>
</evidence>
<keyword evidence="2" id="KW-0521">NADP</keyword>
<organism evidence="5 7">
    <name type="scientific">Orbilia oligospora</name>
    <name type="common">Nematode-trapping fungus</name>
    <name type="synonym">Arthrobotrys oligospora</name>
    <dbReference type="NCBI Taxonomy" id="2813651"/>
    <lineage>
        <taxon>Eukaryota</taxon>
        <taxon>Fungi</taxon>
        <taxon>Dikarya</taxon>
        <taxon>Ascomycota</taxon>
        <taxon>Pezizomycotina</taxon>
        <taxon>Orbiliomycetes</taxon>
        <taxon>Orbiliales</taxon>
        <taxon>Orbiliaceae</taxon>
        <taxon>Orbilia</taxon>
    </lineage>
</organism>
<dbReference type="EMBL" id="WIQZ01000020">
    <property type="protein sequence ID" value="KAF3139113.1"/>
    <property type="molecule type" value="Genomic_DNA"/>
</dbReference>
<comment type="caution">
    <text evidence="5">The sequence shown here is derived from an EMBL/GenBank/DDBJ whole genome shotgun (WGS) entry which is preliminary data.</text>
</comment>
<dbReference type="InterPro" id="IPR020904">
    <property type="entry name" value="Sc_DH/Rdtase_CS"/>
</dbReference>
<dbReference type="PRINTS" id="PR00081">
    <property type="entry name" value="GDHRDH"/>
</dbReference>
<dbReference type="AlphaFoldDB" id="A0A7C8JQ70"/>
<dbReference type="Proteomes" id="UP000480548">
    <property type="component" value="Unassembled WGS sequence"/>
</dbReference>
<protein>
    <submittedName>
        <fullName evidence="5">Uncharacterized protein</fullName>
    </submittedName>
</protein>
<dbReference type="Gene3D" id="3.40.50.720">
    <property type="entry name" value="NAD(P)-binding Rossmann-like Domain"/>
    <property type="match status" value="1"/>
</dbReference>
<dbReference type="InterPro" id="IPR002347">
    <property type="entry name" value="SDR_fam"/>
</dbReference>
<evidence type="ECO:0000256" key="3">
    <source>
        <dbReference type="ARBA" id="ARBA00023002"/>
    </source>
</evidence>
<dbReference type="PANTHER" id="PTHR44229:SF4">
    <property type="entry name" value="15-HYDROXYPROSTAGLANDIN DEHYDROGENASE [NAD(+)]"/>
    <property type="match status" value="1"/>
</dbReference>
<comment type="similarity">
    <text evidence="1">Belongs to the short-chain dehydrogenases/reductases (SDR) family.</text>
</comment>
<reference evidence="6 7" key="1">
    <citation type="submission" date="2019-06" db="EMBL/GenBank/DDBJ databases">
        <authorList>
            <person name="Palmer J.M."/>
        </authorList>
    </citation>
    <scope>NUCLEOTIDE SEQUENCE [LARGE SCALE GENOMIC DNA]</scope>
    <source>
        <strain evidence="4 6">TWF102</strain>
        <strain evidence="5 7">TWF703</strain>
    </source>
</reference>
<evidence type="ECO:0000256" key="2">
    <source>
        <dbReference type="ARBA" id="ARBA00022857"/>
    </source>
</evidence>
<evidence type="ECO:0000313" key="4">
    <source>
        <dbReference type="EMBL" id="KAF3086784.1"/>
    </source>
</evidence>